<dbReference type="EMBL" id="JAGRRH010000081">
    <property type="protein sequence ID" value="KAG7337519.1"/>
    <property type="molecule type" value="Genomic_DNA"/>
</dbReference>
<dbReference type="Proteomes" id="UP000693970">
    <property type="component" value="Unassembled WGS sequence"/>
</dbReference>
<comment type="caution">
    <text evidence="2">The sequence shown here is derived from an EMBL/GenBank/DDBJ whole genome shotgun (WGS) entry which is preliminary data.</text>
</comment>
<evidence type="ECO:0000256" key="1">
    <source>
        <dbReference type="SAM" id="MobiDB-lite"/>
    </source>
</evidence>
<proteinExistence type="predicted"/>
<feature type="region of interest" description="Disordered" evidence="1">
    <location>
        <begin position="279"/>
        <end position="302"/>
    </location>
</feature>
<protein>
    <submittedName>
        <fullName evidence="2">Uncharacterized protein</fullName>
    </submittedName>
</protein>
<accession>A0A9K3K5L7</accession>
<feature type="region of interest" description="Disordered" evidence="1">
    <location>
        <begin position="236"/>
        <end position="255"/>
    </location>
</feature>
<feature type="compositionally biased region" description="Polar residues" evidence="1">
    <location>
        <begin position="279"/>
        <end position="294"/>
    </location>
</feature>
<evidence type="ECO:0000313" key="3">
    <source>
        <dbReference type="Proteomes" id="UP000693970"/>
    </source>
</evidence>
<name>A0A9K3K5L7_9STRA</name>
<reference evidence="2" key="1">
    <citation type="journal article" date="2021" name="Sci. Rep.">
        <title>Diploid genomic architecture of Nitzschia inconspicua, an elite biomass production diatom.</title>
        <authorList>
            <person name="Oliver A."/>
            <person name="Podell S."/>
            <person name="Pinowska A."/>
            <person name="Traller J.C."/>
            <person name="Smith S.R."/>
            <person name="McClure R."/>
            <person name="Beliaev A."/>
            <person name="Bohutskyi P."/>
            <person name="Hill E.A."/>
            <person name="Rabines A."/>
            <person name="Zheng H."/>
            <person name="Allen L.Z."/>
            <person name="Kuo A."/>
            <person name="Grigoriev I.V."/>
            <person name="Allen A.E."/>
            <person name="Hazlebeck D."/>
            <person name="Allen E.E."/>
        </authorList>
    </citation>
    <scope>NUCLEOTIDE SEQUENCE</scope>
    <source>
        <strain evidence="2">Hildebrandi</strain>
    </source>
</reference>
<organism evidence="2 3">
    <name type="scientific">Nitzschia inconspicua</name>
    <dbReference type="NCBI Taxonomy" id="303405"/>
    <lineage>
        <taxon>Eukaryota</taxon>
        <taxon>Sar</taxon>
        <taxon>Stramenopiles</taxon>
        <taxon>Ochrophyta</taxon>
        <taxon>Bacillariophyta</taxon>
        <taxon>Bacillariophyceae</taxon>
        <taxon>Bacillariophycidae</taxon>
        <taxon>Bacillariales</taxon>
        <taxon>Bacillariaceae</taxon>
        <taxon>Nitzschia</taxon>
    </lineage>
</organism>
<sequence length="302" mass="31985">MLFFAPTTVSSAALTFAPTRYRRQLFLSPTTVSSAAVTFAPTTVSSAAFSFAPTTVSSAAVTFAPTTVSSAAFSFAPTTVSSAAVLLRRQRYRRQLLLLRRQRYRRHSYFCADNVSSAALTFAPTTVSSAALTFAPTMVSSAAFFFCADNGIVGSSSTNTGALTANGASNNGNGGSSRHRGHALQQCVETNMAHSGAQDDFLDFDCASAFAVNLSHAGNQGAYMEQDDVLSLSGYESRSKSRTIPEHQGTLELGDPQTPLHLAARLMTKHAATNTVLDVMPNQTSQSSNSSALPSKQKPRQP</sequence>
<evidence type="ECO:0000313" key="2">
    <source>
        <dbReference type="EMBL" id="KAG7337519.1"/>
    </source>
</evidence>
<reference evidence="2" key="2">
    <citation type="submission" date="2021-04" db="EMBL/GenBank/DDBJ databases">
        <authorList>
            <person name="Podell S."/>
        </authorList>
    </citation>
    <scope>NUCLEOTIDE SEQUENCE</scope>
    <source>
        <strain evidence="2">Hildebrandi</strain>
    </source>
</reference>
<gene>
    <name evidence="2" type="ORF">IV203_018965</name>
</gene>
<dbReference type="AlphaFoldDB" id="A0A9K3K5L7"/>
<keyword evidence="3" id="KW-1185">Reference proteome</keyword>